<feature type="transmembrane region" description="Helical" evidence="1">
    <location>
        <begin position="12"/>
        <end position="32"/>
    </location>
</feature>
<name>A0ABQ0I185_9ALTE</name>
<evidence type="ECO:0000313" key="2">
    <source>
        <dbReference type="EMBL" id="GAC03080.1"/>
    </source>
</evidence>
<gene>
    <name evidence="2" type="ORF">GAGA_0215</name>
</gene>
<proteinExistence type="predicted"/>
<evidence type="ECO:0000313" key="3">
    <source>
        <dbReference type="Proteomes" id="UP000008372"/>
    </source>
</evidence>
<protein>
    <recommendedName>
        <fullName evidence="4">PepSY-associated TM helix</fullName>
    </recommendedName>
</protein>
<dbReference type="Proteomes" id="UP000008372">
    <property type="component" value="Unassembled WGS sequence"/>
</dbReference>
<keyword evidence="1" id="KW-0472">Membrane</keyword>
<comment type="caution">
    <text evidence="2">The sequence shown here is derived from an EMBL/GenBank/DDBJ whole genome shotgun (WGS) entry which is preliminary data.</text>
</comment>
<keyword evidence="1" id="KW-1133">Transmembrane helix</keyword>
<evidence type="ECO:0000256" key="1">
    <source>
        <dbReference type="SAM" id="Phobius"/>
    </source>
</evidence>
<organism evidence="2 3">
    <name type="scientific">Paraglaciecola agarilytica NO2</name>
    <dbReference type="NCBI Taxonomy" id="1125747"/>
    <lineage>
        <taxon>Bacteria</taxon>
        <taxon>Pseudomonadati</taxon>
        <taxon>Pseudomonadota</taxon>
        <taxon>Gammaproteobacteria</taxon>
        <taxon>Alteromonadales</taxon>
        <taxon>Alteromonadaceae</taxon>
        <taxon>Paraglaciecola</taxon>
    </lineage>
</organism>
<reference evidence="2 3" key="1">
    <citation type="journal article" date="2014" name="Environ. Microbiol.">
        <title>Comparative genomics of the marine bacterial genus Glaciecola reveals the high degree of genomic diversity and genomic characteristic for cold adaptation.</title>
        <authorList>
            <person name="Qin Q.L."/>
            <person name="Xie B.B."/>
            <person name="Yu Y."/>
            <person name="Shu Y.L."/>
            <person name="Rong J.C."/>
            <person name="Zhang Y.J."/>
            <person name="Zhao D.L."/>
            <person name="Chen X.L."/>
            <person name="Zhang X.Y."/>
            <person name="Chen B."/>
            <person name="Zhou B.C."/>
            <person name="Zhang Y.Z."/>
        </authorList>
    </citation>
    <scope>NUCLEOTIDE SEQUENCE [LARGE SCALE GENOMIC DNA]</scope>
    <source>
        <strain evidence="2 3">NO2</strain>
    </source>
</reference>
<keyword evidence="3" id="KW-1185">Reference proteome</keyword>
<dbReference type="RefSeq" id="WP_008301932.1">
    <property type="nucleotide sequence ID" value="NZ_BAEK01000005.1"/>
</dbReference>
<evidence type="ECO:0008006" key="4">
    <source>
        <dbReference type="Google" id="ProtNLM"/>
    </source>
</evidence>
<accession>A0ABQ0I185</accession>
<sequence>MSRIARRLHGYLMLVVGGQMLLWALSGLYMVWFDIHYIHGDHFLKAPSKLSSSPTLDIGFEDALSRVPGATSIILTTLRGEPVYQLMQGGESILVSGLSGDIVKPLSDKQAAAIAISRVNQPYEVETVTLLRKTDEDTAVGARGRPLWRVEFKGLFAPIFYISQDLGTVEYIRHAPWYVFDWLWRIHIMDYQDGEDISNTLLVTMTAVGLFACLAGLILLPRSWSASRKVID</sequence>
<dbReference type="EMBL" id="BAEK01000005">
    <property type="protein sequence ID" value="GAC03080.1"/>
    <property type="molecule type" value="Genomic_DNA"/>
</dbReference>
<feature type="transmembrane region" description="Helical" evidence="1">
    <location>
        <begin position="201"/>
        <end position="220"/>
    </location>
</feature>
<keyword evidence="1" id="KW-0812">Transmembrane</keyword>